<comment type="caution">
    <text evidence="5">The sequence shown here is derived from an EMBL/GenBank/DDBJ whole genome shotgun (WGS) entry which is preliminary data.</text>
</comment>
<protein>
    <submittedName>
        <fullName evidence="5">Microcin-processing peptidase 1</fullName>
    </submittedName>
</protein>
<reference evidence="5 6" key="1">
    <citation type="submission" date="2019-07" db="EMBL/GenBank/DDBJ databases">
        <title>SAR11 Genome Evolution.</title>
        <authorList>
            <person name="Giovannoni S."/>
        </authorList>
    </citation>
    <scope>NUCLEOTIDE SEQUENCE [LARGE SCALE GENOMIC DNA]</scope>
    <source>
        <strain evidence="5 6">HTCC9565</strain>
    </source>
</reference>
<dbReference type="InterPro" id="IPR035068">
    <property type="entry name" value="TldD/PmbA_N"/>
</dbReference>
<feature type="domain" description="Metalloprotease TldD/E central" evidence="4">
    <location>
        <begin position="119"/>
        <end position="224"/>
    </location>
</feature>
<gene>
    <name evidence="5" type="ORF">VP91_00006020</name>
</gene>
<dbReference type="EMBL" id="LANA01000001">
    <property type="protein sequence ID" value="NMN67459.1"/>
    <property type="molecule type" value="Genomic_DNA"/>
</dbReference>
<dbReference type="InterPro" id="IPR045569">
    <property type="entry name" value="Metalloprtase-TldD/E_C"/>
</dbReference>
<dbReference type="Pfam" id="PF19290">
    <property type="entry name" value="PmbA_TldD_2nd"/>
    <property type="match status" value="1"/>
</dbReference>
<dbReference type="PANTHER" id="PTHR43421">
    <property type="entry name" value="METALLOPROTEASE PMBA"/>
    <property type="match status" value="1"/>
</dbReference>
<dbReference type="Gene3D" id="3.30.2290.10">
    <property type="entry name" value="PmbA/TldD superfamily"/>
    <property type="match status" value="1"/>
</dbReference>
<organism evidence="5 6">
    <name type="scientific">Pelagibacter ubique</name>
    <dbReference type="NCBI Taxonomy" id="198252"/>
    <lineage>
        <taxon>Bacteria</taxon>
        <taxon>Pseudomonadati</taxon>
        <taxon>Pseudomonadota</taxon>
        <taxon>Alphaproteobacteria</taxon>
        <taxon>Candidatus Pelagibacterales</taxon>
        <taxon>Candidatus Pelagibacteraceae</taxon>
        <taxon>Candidatus Pelagibacter</taxon>
    </lineage>
</organism>
<dbReference type="InterPro" id="IPR036059">
    <property type="entry name" value="TldD/PmbA_sf"/>
</dbReference>
<dbReference type="InterPro" id="IPR002510">
    <property type="entry name" value="Metalloprtase-TldD/E_N"/>
</dbReference>
<dbReference type="SUPFAM" id="SSF111283">
    <property type="entry name" value="Putative modulator of DNA gyrase, PmbA/TldD"/>
    <property type="match status" value="1"/>
</dbReference>
<evidence type="ECO:0000259" key="3">
    <source>
        <dbReference type="Pfam" id="PF19289"/>
    </source>
</evidence>
<feature type="domain" description="Metalloprotease TldD/E N-terminal" evidence="2">
    <location>
        <begin position="31"/>
        <end position="89"/>
    </location>
</feature>
<dbReference type="RefSeq" id="WP_169035954.1">
    <property type="nucleotide sequence ID" value="NZ_LANA01000001.1"/>
</dbReference>
<dbReference type="Proteomes" id="UP001166004">
    <property type="component" value="Unassembled WGS sequence"/>
</dbReference>
<dbReference type="InterPro" id="IPR047657">
    <property type="entry name" value="PmbA"/>
</dbReference>
<name>A0ABX1T1W9_PELUQ</name>
<keyword evidence="6" id="KW-1185">Reference proteome</keyword>
<dbReference type="Pfam" id="PF19289">
    <property type="entry name" value="PmbA_TldD_3rd"/>
    <property type="match status" value="1"/>
</dbReference>
<accession>A0ABX1T1W9</accession>
<evidence type="ECO:0000259" key="2">
    <source>
        <dbReference type="Pfam" id="PF01523"/>
    </source>
</evidence>
<comment type="similarity">
    <text evidence="1">Belongs to the peptidase U62 family.</text>
</comment>
<sequence>MIKDQDYLKKTASYCINLAKKLGATDVTAVVGHSISETVNFRNRKLDESNRSDGLGVGLETYIGKKKSGITSSNLNEDNIETLIERCIETTKITPEDEFNSLPDQDLLGNKINDLNLYDDDHIENDKKIEYLKEAEESALEKKEIINTETGFTESRSNFILASSDGFLNGYKSSSFSASCVAIAKDANDNMERDYEFTNTCHLHDMLKPNQIGLLAAKKTIQKLNPQKIESEKISIIFDRRISKGILSAFASAITASSVARGTSFLKNKINEEIFSTSINIYDKPDIVKGLGSRYFDSEGVKTKELKLVDKGVLKHYLVDTYYGKKLNLKSNGRSGGTSNLFFEKGSISYEDLLKLNSRALYITETIGHGSNLVTGDYSVGANGFMLENGVFKYPVSEITIAGNFKDIFKNITLADDLEFKYSTNAPTMLIEGMVVAGK</sequence>
<dbReference type="Pfam" id="PF01523">
    <property type="entry name" value="PmbA_TldD_1st"/>
    <property type="match status" value="1"/>
</dbReference>
<dbReference type="PANTHER" id="PTHR43421:SF1">
    <property type="entry name" value="METALLOPROTEASE PMBA"/>
    <property type="match status" value="1"/>
</dbReference>
<evidence type="ECO:0000256" key="1">
    <source>
        <dbReference type="ARBA" id="ARBA00005836"/>
    </source>
</evidence>
<evidence type="ECO:0000313" key="6">
    <source>
        <dbReference type="Proteomes" id="UP001166004"/>
    </source>
</evidence>
<evidence type="ECO:0000313" key="5">
    <source>
        <dbReference type="EMBL" id="NMN67459.1"/>
    </source>
</evidence>
<evidence type="ECO:0000259" key="4">
    <source>
        <dbReference type="Pfam" id="PF19290"/>
    </source>
</evidence>
<feature type="domain" description="Metalloprotease TldD/E C-terminal" evidence="3">
    <location>
        <begin position="232"/>
        <end position="438"/>
    </location>
</feature>
<proteinExistence type="inferred from homology"/>
<dbReference type="InterPro" id="IPR045570">
    <property type="entry name" value="Metalloprtase-TldD/E_cen_dom"/>
</dbReference>